<feature type="region of interest" description="Disordered" evidence="1">
    <location>
        <begin position="215"/>
        <end position="245"/>
    </location>
</feature>
<dbReference type="AlphaFoldDB" id="A0A4C1VBG5"/>
<comment type="caution">
    <text evidence="2">The sequence shown here is derived from an EMBL/GenBank/DDBJ whole genome shotgun (WGS) entry which is preliminary data.</text>
</comment>
<dbReference type="Proteomes" id="UP000299102">
    <property type="component" value="Unassembled WGS sequence"/>
</dbReference>
<evidence type="ECO:0000313" key="2">
    <source>
        <dbReference type="EMBL" id="GBP34955.1"/>
    </source>
</evidence>
<proteinExistence type="predicted"/>
<sequence>MTPAPTRGREHCQTITCETRDRERVNPGVDSGRRRDDRGSWVLSTRFIQNAVGETKNDSNASTQYVRRRITRPFDNVIQASTNLTATVDNRFTNIWALRQIGAPHCTSGASRAARPPKVDSMTVNVTGASQSSRTERTRVIQKMLTASTFVITPLLKCTPHIFFNSRLAHACRGSLTVVIAADAVTKSGAECLTSSLTRDRGGLRLAQLKDSSISRARGEGSSALPKEAARRVSNRRGPDAGRSTAAGAVKGALIDANVRWVR</sequence>
<reference evidence="2 3" key="1">
    <citation type="journal article" date="2019" name="Commun. Biol.">
        <title>The bagworm genome reveals a unique fibroin gene that provides high tensile strength.</title>
        <authorList>
            <person name="Kono N."/>
            <person name="Nakamura H."/>
            <person name="Ohtoshi R."/>
            <person name="Tomita M."/>
            <person name="Numata K."/>
            <person name="Arakawa K."/>
        </authorList>
    </citation>
    <scope>NUCLEOTIDE SEQUENCE [LARGE SCALE GENOMIC DNA]</scope>
</reference>
<gene>
    <name evidence="2" type="ORF">EVAR_28420_1</name>
</gene>
<evidence type="ECO:0000256" key="1">
    <source>
        <dbReference type="SAM" id="MobiDB-lite"/>
    </source>
</evidence>
<protein>
    <submittedName>
        <fullName evidence="2">Uncharacterized protein</fullName>
    </submittedName>
</protein>
<organism evidence="2 3">
    <name type="scientific">Eumeta variegata</name>
    <name type="common">Bagworm moth</name>
    <name type="synonym">Eumeta japonica</name>
    <dbReference type="NCBI Taxonomy" id="151549"/>
    <lineage>
        <taxon>Eukaryota</taxon>
        <taxon>Metazoa</taxon>
        <taxon>Ecdysozoa</taxon>
        <taxon>Arthropoda</taxon>
        <taxon>Hexapoda</taxon>
        <taxon>Insecta</taxon>
        <taxon>Pterygota</taxon>
        <taxon>Neoptera</taxon>
        <taxon>Endopterygota</taxon>
        <taxon>Lepidoptera</taxon>
        <taxon>Glossata</taxon>
        <taxon>Ditrysia</taxon>
        <taxon>Tineoidea</taxon>
        <taxon>Psychidae</taxon>
        <taxon>Oiketicinae</taxon>
        <taxon>Eumeta</taxon>
    </lineage>
</organism>
<keyword evidence="3" id="KW-1185">Reference proteome</keyword>
<dbReference type="EMBL" id="BGZK01000297">
    <property type="protein sequence ID" value="GBP34955.1"/>
    <property type="molecule type" value="Genomic_DNA"/>
</dbReference>
<name>A0A4C1VBG5_EUMVA</name>
<accession>A0A4C1VBG5</accession>
<evidence type="ECO:0000313" key="3">
    <source>
        <dbReference type="Proteomes" id="UP000299102"/>
    </source>
</evidence>